<reference evidence="2 3" key="1">
    <citation type="submission" date="2019-03" db="EMBL/GenBank/DDBJ databases">
        <authorList>
            <person name="Kim M.K.M."/>
        </authorList>
    </citation>
    <scope>NUCLEOTIDE SEQUENCE [LARGE SCALE GENOMIC DNA]</scope>
    <source>
        <strain evidence="2 3">18JY21-1</strain>
    </source>
</reference>
<dbReference type="GO" id="GO:0008757">
    <property type="term" value="F:S-adenosylmethionine-dependent methyltransferase activity"/>
    <property type="evidence" value="ECO:0007669"/>
    <property type="project" value="InterPro"/>
</dbReference>
<dbReference type="EMBL" id="SKFG01000001">
    <property type="protein sequence ID" value="TCZ80952.1"/>
    <property type="molecule type" value="Genomic_DNA"/>
</dbReference>
<feature type="domain" description="Methyltransferase type 11" evidence="1">
    <location>
        <begin position="64"/>
        <end position="156"/>
    </location>
</feature>
<keyword evidence="2" id="KW-0489">Methyltransferase</keyword>
<dbReference type="AlphaFoldDB" id="A0A4V2WPW2"/>
<dbReference type="GO" id="GO:0032259">
    <property type="term" value="P:methylation"/>
    <property type="evidence" value="ECO:0007669"/>
    <property type="project" value="UniProtKB-KW"/>
</dbReference>
<dbReference type="Proteomes" id="UP000295418">
    <property type="component" value="Unassembled WGS sequence"/>
</dbReference>
<protein>
    <submittedName>
        <fullName evidence="2">Class I SAM-dependent methyltransferase</fullName>
    </submittedName>
</protein>
<keyword evidence="3" id="KW-1185">Reference proteome</keyword>
<dbReference type="OrthoDB" id="8385759at2"/>
<evidence type="ECO:0000259" key="1">
    <source>
        <dbReference type="Pfam" id="PF08241"/>
    </source>
</evidence>
<dbReference type="CDD" id="cd02440">
    <property type="entry name" value="AdoMet_MTases"/>
    <property type="match status" value="1"/>
</dbReference>
<dbReference type="SUPFAM" id="SSF53335">
    <property type="entry name" value="S-adenosyl-L-methionine-dependent methyltransferases"/>
    <property type="match status" value="1"/>
</dbReference>
<evidence type="ECO:0000313" key="3">
    <source>
        <dbReference type="Proteomes" id="UP000295418"/>
    </source>
</evidence>
<organism evidence="2 3">
    <name type="scientific">Paenibacillus albiflavus</name>
    <dbReference type="NCBI Taxonomy" id="2545760"/>
    <lineage>
        <taxon>Bacteria</taxon>
        <taxon>Bacillati</taxon>
        <taxon>Bacillota</taxon>
        <taxon>Bacilli</taxon>
        <taxon>Bacillales</taxon>
        <taxon>Paenibacillaceae</taxon>
        <taxon>Paenibacillus</taxon>
    </lineage>
</organism>
<name>A0A4V2WPW2_9BACL</name>
<dbReference type="Gene3D" id="3.40.50.150">
    <property type="entry name" value="Vaccinia Virus protein VP39"/>
    <property type="match status" value="1"/>
</dbReference>
<dbReference type="InterPro" id="IPR029063">
    <property type="entry name" value="SAM-dependent_MTases_sf"/>
</dbReference>
<gene>
    <name evidence="2" type="ORF">E0485_01315</name>
</gene>
<sequence>METLQINKDAWNSSTFQAWINRFGTPEAAAHKLKSDPVKGVGRLYQHIGASDDKQAIINLLGSNGMKAVALAILGHQVTVVDFSIENQAYATELAREAGVEIKYLLSDVLQMPQEELRSSYDTVLMENGILHYFQNMEPLFAVVSKLLSVGGRLILQDFHPVSTKLISSKGTTANIRKHKVTGDYFDTALVEKEVAYSKYLQANSSNEESSKVLLRQWTLGEIVTAIASQGLCIKVLDEQPNLSSDVFDKGIPKTFTIIAEKI</sequence>
<proteinExistence type="predicted"/>
<dbReference type="RefSeq" id="WP_132415762.1">
    <property type="nucleotide sequence ID" value="NZ_SKFG01000001.1"/>
</dbReference>
<keyword evidence="2" id="KW-0808">Transferase</keyword>
<dbReference type="InterPro" id="IPR013216">
    <property type="entry name" value="Methyltransf_11"/>
</dbReference>
<dbReference type="Pfam" id="PF08241">
    <property type="entry name" value="Methyltransf_11"/>
    <property type="match status" value="1"/>
</dbReference>
<comment type="caution">
    <text evidence="2">The sequence shown here is derived from an EMBL/GenBank/DDBJ whole genome shotgun (WGS) entry which is preliminary data.</text>
</comment>
<accession>A0A4V2WPW2</accession>
<evidence type="ECO:0000313" key="2">
    <source>
        <dbReference type="EMBL" id="TCZ80952.1"/>
    </source>
</evidence>